<name>A0ABR1GRQ0_9HYPO</name>
<feature type="transmembrane region" description="Helical" evidence="2">
    <location>
        <begin position="67"/>
        <end position="93"/>
    </location>
</feature>
<keyword evidence="4" id="KW-1185">Reference proteome</keyword>
<proteinExistence type="predicted"/>
<feature type="region of interest" description="Disordered" evidence="1">
    <location>
        <begin position="188"/>
        <end position="283"/>
    </location>
</feature>
<feature type="transmembrane region" description="Helical" evidence="2">
    <location>
        <begin position="33"/>
        <end position="55"/>
    </location>
</feature>
<feature type="compositionally biased region" description="Low complexity" evidence="1">
    <location>
        <begin position="220"/>
        <end position="247"/>
    </location>
</feature>
<evidence type="ECO:0008006" key="5">
    <source>
        <dbReference type="Google" id="ProtNLM"/>
    </source>
</evidence>
<organism evidence="3 4">
    <name type="scientific">Neonectria punicea</name>
    <dbReference type="NCBI Taxonomy" id="979145"/>
    <lineage>
        <taxon>Eukaryota</taxon>
        <taxon>Fungi</taxon>
        <taxon>Dikarya</taxon>
        <taxon>Ascomycota</taxon>
        <taxon>Pezizomycotina</taxon>
        <taxon>Sordariomycetes</taxon>
        <taxon>Hypocreomycetidae</taxon>
        <taxon>Hypocreales</taxon>
        <taxon>Nectriaceae</taxon>
        <taxon>Neonectria</taxon>
    </lineage>
</organism>
<keyword evidence="2" id="KW-0812">Transmembrane</keyword>
<keyword evidence="2" id="KW-1133">Transmembrane helix</keyword>
<protein>
    <recommendedName>
        <fullName evidence="5">MARVEL domain-containing protein</fullName>
    </recommendedName>
</protein>
<comment type="caution">
    <text evidence="3">The sequence shown here is derived from an EMBL/GenBank/DDBJ whole genome shotgun (WGS) entry which is preliminary data.</text>
</comment>
<dbReference type="Proteomes" id="UP001498476">
    <property type="component" value="Unassembled WGS sequence"/>
</dbReference>
<feature type="compositionally biased region" description="Polar residues" evidence="1">
    <location>
        <begin position="248"/>
        <end position="259"/>
    </location>
</feature>
<evidence type="ECO:0000256" key="2">
    <source>
        <dbReference type="SAM" id="Phobius"/>
    </source>
</evidence>
<keyword evidence="2" id="KW-0472">Membrane</keyword>
<evidence type="ECO:0000313" key="3">
    <source>
        <dbReference type="EMBL" id="KAK7408074.1"/>
    </source>
</evidence>
<evidence type="ECO:0000256" key="1">
    <source>
        <dbReference type="SAM" id="MobiDB-lite"/>
    </source>
</evidence>
<gene>
    <name evidence="3" type="ORF">QQX98_009789</name>
</gene>
<sequence>MALGMAAKSLIILLYEILSSHVRAFKKWASLKAYVILNALEIVFWGAVAFLMIQANIKFCSGLSCTLSWVVVVLAGIMSQVALYMTVVAWFDFRYFRANGVHRGSKYATDATDITSAMSVPTGSWPTDASRTLAIIIEARAEAQEDTARDPEAPRTETVMADATAAGISRDLHLEDITDLHLEDSTGLLLGDSTDPSLEDSTDLRPGDNKDPHPEDTTTRESSATTSATIPMAVTTPITPTEDIPTTQDLQATDNTKPMVSSPRIKEYEQEGPPSVRNILGLV</sequence>
<evidence type="ECO:0000313" key="4">
    <source>
        <dbReference type="Proteomes" id="UP001498476"/>
    </source>
</evidence>
<reference evidence="3 4" key="1">
    <citation type="journal article" date="2025" name="Microbiol. Resour. Announc.">
        <title>Draft genome sequences for Neonectria magnoliae and Neonectria punicea, canker pathogens of Liriodendron tulipifera and Acer saccharum in West Virginia.</title>
        <authorList>
            <person name="Petronek H.M."/>
            <person name="Kasson M.T."/>
            <person name="Metheny A.M."/>
            <person name="Stauder C.M."/>
            <person name="Lovett B."/>
            <person name="Lynch S.C."/>
            <person name="Garnas J.R."/>
            <person name="Kasson L.R."/>
            <person name="Stajich J.E."/>
        </authorList>
    </citation>
    <scope>NUCLEOTIDE SEQUENCE [LARGE SCALE GENOMIC DNA]</scope>
    <source>
        <strain evidence="3 4">NRRL 64653</strain>
    </source>
</reference>
<dbReference type="EMBL" id="JAZAVJ010000200">
    <property type="protein sequence ID" value="KAK7408074.1"/>
    <property type="molecule type" value="Genomic_DNA"/>
</dbReference>
<accession>A0ABR1GRQ0</accession>
<feature type="compositionally biased region" description="Basic and acidic residues" evidence="1">
    <location>
        <begin position="202"/>
        <end position="219"/>
    </location>
</feature>